<keyword evidence="1" id="KW-0378">Hydrolase</keyword>
<protein>
    <recommendedName>
        <fullName evidence="2">Alpha/beta hydrolase fold-3 domain-containing protein</fullName>
    </recommendedName>
</protein>
<dbReference type="SUPFAM" id="SSF53474">
    <property type="entry name" value="alpha/beta-Hydrolases"/>
    <property type="match status" value="1"/>
</dbReference>
<evidence type="ECO:0000256" key="1">
    <source>
        <dbReference type="ARBA" id="ARBA00022801"/>
    </source>
</evidence>
<sequence>MPSWDLKFNIIMAMSRAIASNIIDSPHSKGVALSRLNDKFAPVHPGAIASDCQVPNTYRDKSAVHVDGLLTAQGLDSAMLGWDWKNDPRAEKPLRAEWTETKVKDDKYAEGRTVYYLHGGGYAYCSVRTHRWASWAMARLAGAKVFSLDYRLAPTSPFPAAIHDALAGYLYLLDPPADAGFAPVDPKNLVIMGDSAGGGLTFATMLAIRDSGLPMPAGIIGWSPWIDLLHSMPSVLSNPGTDYLPSNGFTRDGKGSLKSLAKVLATREDDNDANLILHKDLPSIQLYTHNNLLTCKYVSPILENNLEGVCPILMIAGDGEMLRDEAIVFAKKHANVSSSVQLLVYDDMPHVFQMFGFLPSAKHSLQESGDFIRNVTKGGAGVPSKKFERIDTKGERRPLEEDAVSEWKDRIGKLGGGQKFLSKL</sequence>
<keyword evidence="4" id="KW-1185">Reference proteome</keyword>
<dbReference type="AlphaFoldDB" id="A0A9P6FS82"/>
<dbReference type="InterPro" id="IPR050300">
    <property type="entry name" value="GDXG_lipolytic_enzyme"/>
</dbReference>
<dbReference type="PANTHER" id="PTHR48081:SF8">
    <property type="entry name" value="ALPHA_BETA HYDROLASE FOLD-3 DOMAIN-CONTAINING PROTEIN-RELATED"/>
    <property type="match status" value="1"/>
</dbReference>
<dbReference type="InterPro" id="IPR029058">
    <property type="entry name" value="AB_hydrolase_fold"/>
</dbReference>
<evidence type="ECO:0000259" key="2">
    <source>
        <dbReference type="Pfam" id="PF07859"/>
    </source>
</evidence>
<dbReference type="OrthoDB" id="408631at2759"/>
<dbReference type="EMBL" id="JAABOA010001803">
    <property type="protein sequence ID" value="KAF9580863.1"/>
    <property type="molecule type" value="Genomic_DNA"/>
</dbReference>
<evidence type="ECO:0000313" key="3">
    <source>
        <dbReference type="EMBL" id="KAF9580863.1"/>
    </source>
</evidence>
<proteinExistence type="predicted"/>
<dbReference type="Gene3D" id="3.40.50.1820">
    <property type="entry name" value="alpha/beta hydrolase"/>
    <property type="match status" value="1"/>
</dbReference>
<organism evidence="3 4">
    <name type="scientific">Lunasporangiospora selenospora</name>
    <dbReference type="NCBI Taxonomy" id="979761"/>
    <lineage>
        <taxon>Eukaryota</taxon>
        <taxon>Fungi</taxon>
        <taxon>Fungi incertae sedis</taxon>
        <taxon>Mucoromycota</taxon>
        <taxon>Mortierellomycotina</taxon>
        <taxon>Mortierellomycetes</taxon>
        <taxon>Mortierellales</taxon>
        <taxon>Mortierellaceae</taxon>
        <taxon>Lunasporangiospora</taxon>
    </lineage>
</organism>
<gene>
    <name evidence="3" type="ORF">BGW38_002326</name>
</gene>
<dbReference type="Proteomes" id="UP000780801">
    <property type="component" value="Unassembled WGS sequence"/>
</dbReference>
<reference evidence="3" key="1">
    <citation type="journal article" date="2020" name="Fungal Divers.">
        <title>Resolving the Mortierellaceae phylogeny through synthesis of multi-gene phylogenetics and phylogenomics.</title>
        <authorList>
            <person name="Vandepol N."/>
            <person name="Liber J."/>
            <person name="Desiro A."/>
            <person name="Na H."/>
            <person name="Kennedy M."/>
            <person name="Barry K."/>
            <person name="Grigoriev I.V."/>
            <person name="Miller A.N."/>
            <person name="O'Donnell K."/>
            <person name="Stajich J.E."/>
            <person name="Bonito G."/>
        </authorList>
    </citation>
    <scope>NUCLEOTIDE SEQUENCE</scope>
    <source>
        <strain evidence="3">KOD1015</strain>
    </source>
</reference>
<accession>A0A9P6FS82</accession>
<name>A0A9P6FS82_9FUNG</name>
<dbReference type="PANTHER" id="PTHR48081">
    <property type="entry name" value="AB HYDROLASE SUPERFAMILY PROTEIN C4A8.06C"/>
    <property type="match status" value="1"/>
</dbReference>
<comment type="caution">
    <text evidence="3">The sequence shown here is derived from an EMBL/GenBank/DDBJ whole genome shotgun (WGS) entry which is preliminary data.</text>
</comment>
<dbReference type="Pfam" id="PF07859">
    <property type="entry name" value="Abhydrolase_3"/>
    <property type="match status" value="1"/>
</dbReference>
<dbReference type="GO" id="GO:0016787">
    <property type="term" value="F:hydrolase activity"/>
    <property type="evidence" value="ECO:0007669"/>
    <property type="project" value="UniProtKB-KW"/>
</dbReference>
<dbReference type="InterPro" id="IPR013094">
    <property type="entry name" value="AB_hydrolase_3"/>
</dbReference>
<evidence type="ECO:0000313" key="4">
    <source>
        <dbReference type="Proteomes" id="UP000780801"/>
    </source>
</evidence>
<feature type="domain" description="Alpha/beta hydrolase fold-3" evidence="2">
    <location>
        <begin position="114"/>
        <end position="353"/>
    </location>
</feature>